<evidence type="ECO:0000313" key="1">
    <source>
        <dbReference type="EMBL" id="ACM32136.1"/>
    </source>
</evidence>
<dbReference type="InterPro" id="IPR029033">
    <property type="entry name" value="His_PPase_superfam"/>
</dbReference>
<dbReference type="KEGG" id="dia:Dtpsy_0656"/>
<dbReference type="Proteomes" id="UP000000450">
    <property type="component" value="Chromosome"/>
</dbReference>
<protein>
    <submittedName>
        <fullName evidence="1">Phosphoglycerate mutase</fullName>
    </submittedName>
</protein>
<dbReference type="RefSeq" id="WP_012655662.1">
    <property type="nucleotide sequence ID" value="NC_011992.1"/>
</dbReference>
<dbReference type="InterPro" id="IPR013078">
    <property type="entry name" value="His_Pase_superF_clade-1"/>
</dbReference>
<dbReference type="SMART" id="SM00855">
    <property type="entry name" value="PGAM"/>
    <property type="match status" value="1"/>
</dbReference>
<dbReference type="SUPFAM" id="SSF53254">
    <property type="entry name" value="Phosphoglycerate mutase-like"/>
    <property type="match status" value="1"/>
</dbReference>
<dbReference type="Pfam" id="PF00300">
    <property type="entry name" value="His_Phos_1"/>
    <property type="match status" value="1"/>
</dbReference>
<proteinExistence type="predicted"/>
<gene>
    <name evidence="1" type="ordered locus">Dtpsy_0656</name>
</gene>
<dbReference type="EMBL" id="CP001392">
    <property type="protein sequence ID" value="ACM32136.1"/>
    <property type="molecule type" value="Genomic_DNA"/>
</dbReference>
<organism evidence="1 2">
    <name type="scientific">Acidovorax ebreus (strain TPSY)</name>
    <name type="common">Diaphorobacter sp. (strain TPSY)</name>
    <dbReference type="NCBI Taxonomy" id="535289"/>
    <lineage>
        <taxon>Bacteria</taxon>
        <taxon>Pseudomonadati</taxon>
        <taxon>Pseudomonadota</taxon>
        <taxon>Betaproteobacteria</taxon>
        <taxon>Burkholderiales</taxon>
        <taxon>Comamonadaceae</taxon>
        <taxon>Diaphorobacter</taxon>
    </lineage>
</organism>
<reference evidence="1 2" key="1">
    <citation type="journal article" date="2010" name="J. Bacteriol.">
        <title>Completed genome sequence of the anaerobic iron-oxidizing bacterium Acidovorax ebreus strain TPSY.</title>
        <authorList>
            <person name="Byrne-Bailey K.G."/>
            <person name="Weber K.A."/>
            <person name="Chair A.H."/>
            <person name="Bose S."/>
            <person name="Knox T."/>
            <person name="Spanbauer T.L."/>
            <person name="Chertkov O."/>
            <person name="Coates J.D."/>
        </authorList>
    </citation>
    <scope>NUCLEOTIDE SEQUENCE [LARGE SCALE GENOMIC DNA]</scope>
    <source>
        <strain evidence="1 2">TPSY</strain>
    </source>
</reference>
<accession>A0A9J9QD30</accession>
<evidence type="ECO:0000313" key="2">
    <source>
        <dbReference type="Proteomes" id="UP000000450"/>
    </source>
</evidence>
<sequence>MSAPRLWLVRHARPEVAPGLCYGRLDVAANVRHSRESARLLAQALPPRLAALHHSPLQRCELLAQDLLAVRADLASKAEPRITEMDFGQWEGRAWNDIARADIDAWTTRFGHHAPGGGEPLAAMLTRVSAALDEAAAQAHAGGGDVVWITHAGVARCVHWLLTHGAARMPMSHEWPQSAPGYGAWTTVLLPLKGRPQAAPARG</sequence>
<dbReference type="Gene3D" id="3.40.50.1240">
    <property type="entry name" value="Phosphoglycerate mutase-like"/>
    <property type="match status" value="1"/>
</dbReference>
<name>A0A9J9QD30_ACIET</name>
<keyword evidence="2" id="KW-1185">Reference proteome</keyword>
<dbReference type="AlphaFoldDB" id="A0A9J9QD30"/>